<dbReference type="PANTHER" id="PTHR30055">
    <property type="entry name" value="HTH-TYPE TRANSCRIPTIONAL REGULATOR RUTR"/>
    <property type="match status" value="1"/>
</dbReference>
<dbReference type="Pfam" id="PF00440">
    <property type="entry name" value="TetR_N"/>
    <property type="match status" value="1"/>
</dbReference>
<dbReference type="PROSITE" id="PS50977">
    <property type="entry name" value="HTH_TETR_2"/>
    <property type="match status" value="1"/>
</dbReference>
<dbReference type="InterPro" id="IPR036271">
    <property type="entry name" value="Tet_transcr_reg_TetR-rel_C_sf"/>
</dbReference>
<dbReference type="PRINTS" id="PR00455">
    <property type="entry name" value="HTHTETR"/>
</dbReference>
<dbReference type="PANTHER" id="PTHR30055:SF153">
    <property type="entry name" value="HTH-TYPE TRANSCRIPTIONAL REPRESSOR RV3405C"/>
    <property type="match status" value="1"/>
</dbReference>
<name>A0ABU4BZI7_RHOGO</name>
<evidence type="ECO:0000313" key="4">
    <source>
        <dbReference type="EMBL" id="MDV6269656.1"/>
    </source>
</evidence>
<comment type="caution">
    <text evidence="4">The sequence shown here is derived from an EMBL/GenBank/DDBJ whole genome shotgun (WGS) entry which is preliminary data.</text>
</comment>
<dbReference type="InterPro" id="IPR009057">
    <property type="entry name" value="Homeodomain-like_sf"/>
</dbReference>
<evidence type="ECO:0000313" key="5">
    <source>
        <dbReference type="Proteomes" id="UP001185927"/>
    </source>
</evidence>
<reference evidence="4 5" key="1">
    <citation type="submission" date="2023-10" db="EMBL/GenBank/DDBJ databases">
        <title>Development of a sustainable strategy for remediation of hydrocarbon-contaminated territories based on the waste exchange concept.</title>
        <authorList>
            <person name="Krivoruchko A."/>
        </authorList>
    </citation>
    <scope>NUCLEOTIDE SEQUENCE [LARGE SCALE GENOMIC DNA]</scope>
    <source>
        <strain evidence="4 5">IEGM 1203</strain>
    </source>
</reference>
<dbReference type="InterPro" id="IPR001647">
    <property type="entry name" value="HTH_TetR"/>
</dbReference>
<dbReference type="EMBL" id="JAWLKB010000012">
    <property type="protein sequence ID" value="MDV6269656.1"/>
    <property type="molecule type" value="Genomic_DNA"/>
</dbReference>
<dbReference type="SUPFAM" id="SSF46689">
    <property type="entry name" value="Homeodomain-like"/>
    <property type="match status" value="1"/>
</dbReference>
<evidence type="ECO:0000259" key="3">
    <source>
        <dbReference type="PROSITE" id="PS50977"/>
    </source>
</evidence>
<dbReference type="InterPro" id="IPR050109">
    <property type="entry name" value="HTH-type_TetR-like_transc_reg"/>
</dbReference>
<dbReference type="Proteomes" id="UP001185927">
    <property type="component" value="Unassembled WGS sequence"/>
</dbReference>
<feature type="domain" description="HTH tetR-type" evidence="3">
    <location>
        <begin position="11"/>
        <end position="71"/>
    </location>
</feature>
<evidence type="ECO:0000256" key="2">
    <source>
        <dbReference type="PROSITE-ProRule" id="PRU00335"/>
    </source>
</evidence>
<dbReference type="Gene3D" id="1.10.357.10">
    <property type="entry name" value="Tetracycline Repressor, domain 2"/>
    <property type="match status" value="1"/>
</dbReference>
<evidence type="ECO:0000256" key="1">
    <source>
        <dbReference type="ARBA" id="ARBA00023125"/>
    </source>
</evidence>
<keyword evidence="1 2" id="KW-0238">DNA-binding</keyword>
<gene>
    <name evidence="4" type="ORF">R3Q16_23855</name>
</gene>
<proteinExistence type="predicted"/>
<dbReference type="SUPFAM" id="SSF48498">
    <property type="entry name" value="Tetracyclin repressor-like, C-terminal domain"/>
    <property type="match status" value="1"/>
</dbReference>
<sequence>MITGEAPGKEDRSRIRLLDAAHEQFCKVGIQRTSMEDVARSANLSRITVYRKFATKDSLVEQVVLREFRTYFEQFLVDIELAETVDDRIVLGFVSSLRAISNNALISALIDAGPHVHGSIVGDNGRTLAMVRQFVASQLRREQGAGTIADEVDVDLVAEMFVRVTASFLMIPSEAVNLHDDAQMEALARQFLVPMIKTQCSEEGH</sequence>
<keyword evidence="5" id="KW-1185">Reference proteome</keyword>
<protein>
    <submittedName>
        <fullName evidence="4">TetR/AcrR family transcriptional regulator</fullName>
    </submittedName>
</protein>
<feature type="DNA-binding region" description="H-T-H motif" evidence="2">
    <location>
        <begin position="34"/>
        <end position="53"/>
    </location>
</feature>
<accession>A0ABU4BZI7</accession>
<organism evidence="4 5">
    <name type="scientific">Rhodococcus globerulus</name>
    <dbReference type="NCBI Taxonomy" id="33008"/>
    <lineage>
        <taxon>Bacteria</taxon>
        <taxon>Bacillati</taxon>
        <taxon>Actinomycetota</taxon>
        <taxon>Actinomycetes</taxon>
        <taxon>Mycobacteriales</taxon>
        <taxon>Nocardiaceae</taxon>
        <taxon>Rhodococcus</taxon>
    </lineage>
</organism>